<reference evidence="3 4" key="1">
    <citation type="journal article" date="2019" name="Sci. Rep.">
        <title>Orb-weaving spider Araneus ventricosus genome elucidates the spidroin gene catalogue.</title>
        <authorList>
            <person name="Kono N."/>
            <person name="Nakamura H."/>
            <person name="Ohtoshi R."/>
            <person name="Moran D.A.P."/>
            <person name="Shinohara A."/>
            <person name="Yoshida Y."/>
            <person name="Fujiwara M."/>
            <person name="Mori M."/>
            <person name="Tomita M."/>
            <person name="Arakawa K."/>
        </authorList>
    </citation>
    <scope>NUCLEOTIDE SEQUENCE [LARGE SCALE GENOMIC DNA]</scope>
</reference>
<dbReference type="Gene3D" id="2.40.70.10">
    <property type="entry name" value="Acid Proteases"/>
    <property type="match status" value="1"/>
</dbReference>
<dbReference type="OrthoDB" id="5969272at2759"/>
<evidence type="ECO:0000259" key="2">
    <source>
        <dbReference type="PROSITE" id="PS50835"/>
    </source>
</evidence>
<dbReference type="InterPro" id="IPR007110">
    <property type="entry name" value="Ig-like_dom"/>
</dbReference>
<dbReference type="InterPro" id="IPR013098">
    <property type="entry name" value="Ig_I-set"/>
</dbReference>
<feature type="chain" id="PRO_5021313246" evidence="1">
    <location>
        <begin position="22"/>
        <end position="273"/>
    </location>
</feature>
<protein>
    <submittedName>
        <fullName evidence="3">Down syndrome cell adhesion molecule-like protein Dscam2</fullName>
    </submittedName>
</protein>
<accession>A0A4Y2NCH2</accession>
<dbReference type="InterPro" id="IPR021109">
    <property type="entry name" value="Peptidase_aspartic_dom_sf"/>
</dbReference>
<proteinExistence type="predicted"/>
<feature type="signal peptide" evidence="1">
    <location>
        <begin position="1"/>
        <end position="21"/>
    </location>
</feature>
<dbReference type="EMBL" id="BGPR01008870">
    <property type="protein sequence ID" value="GBN36612.1"/>
    <property type="molecule type" value="Genomic_DNA"/>
</dbReference>
<dbReference type="SUPFAM" id="SSF48726">
    <property type="entry name" value="Immunoglobulin"/>
    <property type="match status" value="1"/>
</dbReference>
<gene>
    <name evidence="3" type="primary">Dscam2_71</name>
    <name evidence="3" type="ORF">AVEN_162296_1</name>
</gene>
<organism evidence="3 4">
    <name type="scientific">Araneus ventricosus</name>
    <name type="common">Orbweaver spider</name>
    <name type="synonym">Epeira ventricosa</name>
    <dbReference type="NCBI Taxonomy" id="182803"/>
    <lineage>
        <taxon>Eukaryota</taxon>
        <taxon>Metazoa</taxon>
        <taxon>Ecdysozoa</taxon>
        <taxon>Arthropoda</taxon>
        <taxon>Chelicerata</taxon>
        <taxon>Arachnida</taxon>
        <taxon>Araneae</taxon>
        <taxon>Araneomorphae</taxon>
        <taxon>Entelegynae</taxon>
        <taxon>Araneoidea</taxon>
        <taxon>Araneidae</taxon>
        <taxon>Araneus</taxon>
    </lineage>
</organism>
<dbReference type="PROSITE" id="PS50835">
    <property type="entry name" value="IG_LIKE"/>
    <property type="match status" value="1"/>
</dbReference>
<name>A0A4Y2NCH2_ARAVE</name>
<sequence length="273" mass="30558">MSLRSLFVLVICVGFVSVTRSDRNPVGPRFTIEPPGKVQFYNSTGAVVTCAASGVPLPTMSWIRQDGTPVQEVPELLQIRPDASLVFSPFRPEDFRQDIHSATYRCTASNSVGIIGSRDVNIRAADLVEKLDEYDTLSSTFKNKQPLYERYYDKRNSFKDDPAVTTKEKKNDVDKLAKIRKEGNSYLKKAKVNNCDDVHVLIDTGSSWCLLKISVAQKLKLKPEPAVNKLYSFGNQRLPAVMSIERIEADIEVDNVKVEAISLYNVHDDAQPS</sequence>
<dbReference type="Pfam" id="PF13650">
    <property type="entry name" value="Asp_protease_2"/>
    <property type="match status" value="1"/>
</dbReference>
<dbReference type="AlphaFoldDB" id="A0A4Y2NCH2"/>
<dbReference type="InterPro" id="IPR036179">
    <property type="entry name" value="Ig-like_dom_sf"/>
</dbReference>
<dbReference type="InterPro" id="IPR013783">
    <property type="entry name" value="Ig-like_fold"/>
</dbReference>
<evidence type="ECO:0000256" key="1">
    <source>
        <dbReference type="SAM" id="SignalP"/>
    </source>
</evidence>
<evidence type="ECO:0000313" key="4">
    <source>
        <dbReference type="Proteomes" id="UP000499080"/>
    </source>
</evidence>
<evidence type="ECO:0000313" key="3">
    <source>
        <dbReference type="EMBL" id="GBN36612.1"/>
    </source>
</evidence>
<comment type="caution">
    <text evidence="3">The sequence shown here is derived from an EMBL/GenBank/DDBJ whole genome shotgun (WGS) entry which is preliminary data.</text>
</comment>
<feature type="domain" description="Ig-like" evidence="2">
    <location>
        <begin position="28"/>
        <end position="121"/>
    </location>
</feature>
<dbReference type="Gene3D" id="2.60.40.10">
    <property type="entry name" value="Immunoglobulins"/>
    <property type="match status" value="1"/>
</dbReference>
<keyword evidence="1" id="KW-0732">Signal</keyword>
<dbReference type="InterPro" id="IPR003598">
    <property type="entry name" value="Ig_sub2"/>
</dbReference>
<dbReference type="Pfam" id="PF07679">
    <property type="entry name" value="I-set"/>
    <property type="match status" value="1"/>
</dbReference>
<dbReference type="SMART" id="SM00408">
    <property type="entry name" value="IGc2"/>
    <property type="match status" value="1"/>
</dbReference>
<dbReference type="Proteomes" id="UP000499080">
    <property type="component" value="Unassembled WGS sequence"/>
</dbReference>
<keyword evidence="4" id="KW-1185">Reference proteome</keyword>